<dbReference type="Proteomes" id="UP001302321">
    <property type="component" value="Unassembled WGS sequence"/>
</dbReference>
<organism evidence="1 2">
    <name type="scientific">Triangularia setosa</name>
    <dbReference type="NCBI Taxonomy" id="2587417"/>
    <lineage>
        <taxon>Eukaryota</taxon>
        <taxon>Fungi</taxon>
        <taxon>Dikarya</taxon>
        <taxon>Ascomycota</taxon>
        <taxon>Pezizomycotina</taxon>
        <taxon>Sordariomycetes</taxon>
        <taxon>Sordariomycetidae</taxon>
        <taxon>Sordariales</taxon>
        <taxon>Podosporaceae</taxon>
        <taxon>Triangularia</taxon>
    </lineage>
</organism>
<sequence>CPSPIVANNEDPSPSREASYLEELRLVQAPRARWSGPDPQQQVLYPFVLPALQEISADTLSLDEVKRGVGVCIAASAFGSPNAKERILDMAQSLLGRLSSLPLRLAVQLRQTALRLLNSEPVAIFKPESGREGNALVGEFLLVEAQSAAEQGHISRSWQLLDQWIPVNVAQPSLLENIISFRFDLMRGKLSRYKGAFDKSRLYLEPLSSQYPALRAQFLSKLHLIAAYGELALWDKGSALLAGIVTTTSALGRSFTLLEDSKDDDINLAKNLFIDLSADYEKVTPSRPAAKRNFARVCLGLAVISHIQRRGKPYFALLHALNDWRLAYEAYLGSSILDRGPGFPVLICLLSVADIKVSLDDSTWRIDLHSAQEIWAELRQGESDQRFFANIGTRWANMRIVQGPHLFPRPPHPGCRPKTQCDDVAMVAGARHLPAVECSW</sequence>
<proteinExistence type="predicted"/>
<name>A0AAN6VXI9_9PEZI</name>
<feature type="non-terminal residue" evidence="1">
    <location>
        <position position="1"/>
    </location>
</feature>
<accession>A0AAN6VXI9</accession>
<evidence type="ECO:0000313" key="2">
    <source>
        <dbReference type="Proteomes" id="UP001302321"/>
    </source>
</evidence>
<dbReference type="EMBL" id="MU866609">
    <property type="protein sequence ID" value="KAK4171221.1"/>
    <property type="molecule type" value="Genomic_DNA"/>
</dbReference>
<comment type="caution">
    <text evidence="1">The sequence shown here is derived from an EMBL/GenBank/DDBJ whole genome shotgun (WGS) entry which is preliminary data.</text>
</comment>
<reference evidence="1" key="1">
    <citation type="journal article" date="2023" name="Mol. Phylogenet. Evol.">
        <title>Genome-scale phylogeny and comparative genomics of the fungal order Sordariales.</title>
        <authorList>
            <person name="Hensen N."/>
            <person name="Bonometti L."/>
            <person name="Westerberg I."/>
            <person name="Brannstrom I.O."/>
            <person name="Guillou S."/>
            <person name="Cros-Aarteil S."/>
            <person name="Calhoun S."/>
            <person name="Haridas S."/>
            <person name="Kuo A."/>
            <person name="Mondo S."/>
            <person name="Pangilinan J."/>
            <person name="Riley R."/>
            <person name="LaButti K."/>
            <person name="Andreopoulos B."/>
            <person name="Lipzen A."/>
            <person name="Chen C."/>
            <person name="Yan M."/>
            <person name="Daum C."/>
            <person name="Ng V."/>
            <person name="Clum A."/>
            <person name="Steindorff A."/>
            <person name="Ohm R.A."/>
            <person name="Martin F."/>
            <person name="Silar P."/>
            <person name="Natvig D.O."/>
            <person name="Lalanne C."/>
            <person name="Gautier V."/>
            <person name="Ament-Velasquez S.L."/>
            <person name="Kruys A."/>
            <person name="Hutchinson M.I."/>
            <person name="Powell A.J."/>
            <person name="Barry K."/>
            <person name="Miller A.N."/>
            <person name="Grigoriev I.V."/>
            <person name="Debuchy R."/>
            <person name="Gladieux P."/>
            <person name="Hiltunen Thoren M."/>
            <person name="Johannesson H."/>
        </authorList>
    </citation>
    <scope>NUCLEOTIDE SEQUENCE</scope>
    <source>
        <strain evidence="1">CBS 892.96</strain>
    </source>
</reference>
<protein>
    <submittedName>
        <fullName evidence="1">Uncharacterized protein</fullName>
    </submittedName>
</protein>
<dbReference type="AlphaFoldDB" id="A0AAN6VXI9"/>
<keyword evidence="2" id="KW-1185">Reference proteome</keyword>
<evidence type="ECO:0000313" key="1">
    <source>
        <dbReference type="EMBL" id="KAK4171221.1"/>
    </source>
</evidence>
<gene>
    <name evidence="1" type="ORF">QBC36DRAFT_316000</name>
</gene>
<reference evidence="1" key="2">
    <citation type="submission" date="2023-05" db="EMBL/GenBank/DDBJ databases">
        <authorList>
            <consortium name="Lawrence Berkeley National Laboratory"/>
            <person name="Steindorff A."/>
            <person name="Hensen N."/>
            <person name="Bonometti L."/>
            <person name="Westerberg I."/>
            <person name="Brannstrom I.O."/>
            <person name="Guillou S."/>
            <person name="Cros-Aarteil S."/>
            <person name="Calhoun S."/>
            <person name="Haridas S."/>
            <person name="Kuo A."/>
            <person name="Mondo S."/>
            <person name="Pangilinan J."/>
            <person name="Riley R."/>
            <person name="Labutti K."/>
            <person name="Andreopoulos B."/>
            <person name="Lipzen A."/>
            <person name="Chen C."/>
            <person name="Yanf M."/>
            <person name="Daum C."/>
            <person name="Ng V."/>
            <person name="Clum A."/>
            <person name="Ohm R."/>
            <person name="Martin F."/>
            <person name="Silar P."/>
            <person name="Natvig D."/>
            <person name="Lalanne C."/>
            <person name="Gautier V."/>
            <person name="Ament-Velasquez S.L."/>
            <person name="Kruys A."/>
            <person name="Hutchinson M.I."/>
            <person name="Powell A.J."/>
            <person name="Barry K."/>
            <person name="Miller A.N."/>
            <person name="Grigoriev I.V."/>
            <person name="Debuchy R."/>
            <person name="Gladieux P."/>
            <person name="Thoren M.H."/>
            <person name="Johannesson H."/>
        </authorList>
    </citation>
    <scope>NUCLEOTIDE SEQUENCE</scope>
    <source>
        <strain evidence="1">CBS 892.96</strain>
    </source>
</reference>